<reference evidence="2 3" key="1">
    <citation type="submission" date="2019-06" db="EMBL/GenBank/DDBJ databases">
        <title>Sequencing the genomes of 1000 actinobacteria strains.</title>
        <authorList>
            <person name="Klenk H.-P."/>
        </authorList>
    </citation>
    <scope>NUCLEOTIDE SEQUENCE [LARGE SCALE GENOMIC DNA]</scope>
    <source>
        <strain evidence="2 3">DSM 45456</strain>
    </source>
</reference>
<dbReference type="InterPro" id="IPR009003">
    <property type="entry name" value="Peptidase_S1_PA"/>
</dbReference>
<name>A0A543JLM8_9PSEU</name>
<evidence type="ECO:0000313" key="2">
    <source>
        <dbReference type="EMBL" id="TQM83756.1"/>
    </source>
</evidence>
<dbReference type="Pfam" id="PF13365">
    <property type="entry name" value="Trypsin_2"/>
    <property type="match status" value="1"/>
</dbReference>
<feature type="chain" id="PRO_5021882771" evidence="1">
    <location>
        <begin position="43"/>
        <end position="300"/>
    </location>
</feature>
<dbReference type="SUPFAM" id="SSF50494">
    <property type="entry name" value="Trypsin-like serine proteases"/>
    <property type="match status" value="1"/>
</dbReference>
<evidence type="ECO:0000313" key="3">
    <source>
        <dbReference type="Proteomes" id="UP000316628"/>
    </source>
</evidence>
<keyword evidence="1" id="KW-0732">Signal</keyword>
<dbReference type="AlphaFoldDB" id="A0A543JLM8"/>
<dbReference type="InterPro" id="IPR043504">
    <property type="entry name" value="Peptidase_S1_PA_chymotrypsin"/>
</dbReference>
<comment type="caution">
    <text evidence="2">The sequence shown here is derived from an EMBL/GenBank/DDBJ whole genome shotgun (WGS) entry which is preliminary data.</text>
</comment>
<dbReference type="EMBL" id="VFPP01000001">
    <property type="protein sequence ID" value="TQM83756.1"/>
    <property type="molecule type" value="Genomic_DNA"/>
</dbReference>
<organism evidence="2 3">
    <name type="scientific">Saccharothrix saharensis</name>
    <dbReference type="NCBI Taxonomy" id="571190"/>
    <lineage>
        <taxon>Bacteria</taxon>
        <taxon>Bacillati</taxon>
        <taxon>Actinomycetota</taxon>
        <taxon>Actinomycetes</taxon>
        <taxon>Pseudonocardiales</taxon>
        <taxon>Pseudonocardiaceae</taxon>
        <taxon>Saccharothrix</taxon>
    </lineage>
</organism>
<feature type="signal peptide" evidence="1">
    <location>
        <begin position="1"/>
        <end position="42"/>
    </location>
</feature>
<proteinExistence type="predicted"/>
<protein>
    <submittedName>
        <fullName evidence="2">V8-like Glu-specific endopeptidase</fullName>
    </submittedName>
</protein>
<dbReference type="OrthoDB" id="3233951at2"/>
<keyword evidence="3" id="KW-1185">Reference proteome</keyword>
<sequence>MTRVGERECAVRRRLIGSTPMRHLVAVLAALVLSVSAAPASAAPSAPARAAVDFTGTVSLSGCSGAVVRPPEHRPSDPALVMTNGHCVRFMEPEEVVVDVPADRKFTLLASNGEGSIGTLRASSLVYATMHRTDVALYRLTATYGEVEAMGGRALELSPEHPGRGIDISVVSGYWRQVYSCRADGYVHELREGRWTWKGSMRYTEACDTKGGTSGSPVVDVATGKVVAVNNTGNEDGDRCTDNNPCEVDEQGNVTVHQGIGYGQQTYLIVPCLTGGGRVDLTAPDCGLPRPAPGRSRSPG</sequence>
<evidence type="ECO:0000256" key="1">
    <source>
        <dbReference type="SAM" id="SignalP"/>
    </source>
</evidence>
<dbReference type="Proteomes" id="UP000316628">
    <property type="component" value="Unassembled WGS sequence"/>
</dbReference>
<accession>A0A543JLM8</accession>
<dbReference type="Gene3D" id="2.40.10.10">
    <property type="entry name" value="Trypsin-like serine proteases"/>
    <property type="match status" value="2"/>
</dbReference>
<gene>
    <name evidence="2" type="ORF">FHX81_6183</name>
</gene>